<feature type="domain" description="PDZ" evidence="2">
    <location>
        <begin position="1"/>
        <end position="68"/>
    </location>
</feature>
<dbReference type="CDD" id="cd06786">
    <property type="entry name" value="cpPDZ1_ScNma111-like"/>
    <property type="match status" value="1"/>
</dbReference>
<dbReference type="PROSITE" id="PS50106">
    <property type="entry name" value="PDZ"/>
    <property type="match status" value="1"/>
</dbReference>
<dbReference type="InterPro" id="IPR036034">
    <property type="entry name" value="PDZ_sf"/>
</dbReference>
<feature type="compositionally biased region" description="Basic and acidic residues" evidence="1">
    <location>
        <begin position="329"/>
        <end position="343"/>
    </location>
</feature>
<reference evidence="3 4" key="1">
    <citation type="submission" date="2024-02" db="EMBL/GenBank/DDBJ databases">
        <authorList>
            <person name="Vignale AGUSTIN F."/>
            <person name="Sosa J E."/>
            <person name="Modenutti C."/>
        </authorList>
    </citation>
    <scope>NUCLEOTIDE SEQUENCE [LARGE SCALE GENOMIC DNA]</scope>
</reference>
<evidence type="ECO:0000259" key="2">
    <source>
        <dbReference type="PROSITE" id="PS50106"/>
    </source>
</evidence>
<accession>A0ABC8UM49</accession>
<feature type="non-terminal residue" evidence="3">
    <location>
        <position position="406"/>
    </location>
</feature>
<feature type="region of interest" description="Disordered" evidence="1">
    <location>
        <begin position="323"/>
        <end position="352"/>
    </location>
</feature>
<dbReference type="Pfam" id="PF13180">
    <property type="entry name" value="PDZ_2"/>
    <property type="match status" value="1"/>
</dbReference>
<dbReference type="PANTHER" id="PTHR46366">
    <property type="entry name" value="PRO-APOPTOTIC SERINE PROTEASE NMA111"/>
    <property type="match status" value="1"/>
</dbReference>
<dbReference type="SUPFAM" id="SSF50156">
    <property type="entry name" value="PDZ domain-like"/>
    <property type="match status" value="1"/>
</dbReference>
<proteinExistence type="predicted"/>
<dbReference type="Gene3D" id="2.30.42.10">
    <property type="match status" value="1"/>
</dbReference>
<dbReference type="AlphaFoldDB" id="A0ABC8UM49"/>
<evidence type="ECO:0000313" key="3">
    <source>
        <dbReference type="EMBL" id="CAK9182064.1"/>
    </source>
</evidence>
<dbReference type="Proteomes" id="UP001642360">
    <property type="component" value="Unassembled WGS sequence"/>
</dbReference>
<dbReference type="PANTHER" id="PTHR46366:SF1">
    <property type="entry name" value="PDZ DOMAIN-CONTAINING PROTEIN C1685.05"/>
    <property type="match status" value="1"/>
</dbReference>
<protein>
    <recommendedName>
        <fullName evidence="2">PDZ domain-containing protein</fullName>
    </recommendedName>
</protein>
<gene>
    <name evidence="3" type="ORF">ILEXP_LOCUS52196</name>
</gene>
<evidence type="ECO:0000313" key="4">
    <source>
        <dbReference type="Proteomes" id="UP001642360"/>
    </source>
</evidence>
<sequence length="406" mass="44331">MLAVTFSHKGFDETRRLGLQIETEQTVRHASPPGETGMLVVDSVVPGGPAHKHLEPGDVLVRMNGEVITQFLKTESLLDDSIDQKVELQIERGGTTLTFDLVVQNLHSITPDYFLEVSGAVIQPLSYQQPILAMGVFMVYVFDSLSIGSLQNGCGSEGFTRARNFRFHSGLVYVTEPGYMLFRAGVPRHAIIKKFAGEEICRLEDLILVLSKLSRGARIPLEFVRYTDRHRRKSVLVTVDGHEWYAPPQIYTRDDGSGLWTAKPALPPDCPLLSSATKHVGQGLANHILSSDASEASPMEHVHHTISQESSDGVTSIETSDEYVAEGQASRDESDFGTKKLQEEENSSADGLVIADGSLDEPTEVGLEDSKTLEDAVLRDYQGAAAAAANASVAERVIEPTLVMLE</sequence>
<dbReference type="EMBL" id="CAUOFW020008229">
    <property type="protein sequence ID" value="CAK9182064.1"/>
    <property type="molecule type" value="Genomic_DNA"/>
</dbReference>
<evidence type="ECO:0000256" key="1">
    <source>
        <dbReference type="SAM" id="MobiDB-lite"/>
    </source>
</evidence>
<name>A0ABC8UM49_9AQUA</name>
<keyword evidence="4" id="KW-1185">Reference proteome</keyword>
<comment type="caution">
    <text evidence="3">The sequence shown here is derived from an EMBL/GenBank/DDBJ whole genome shotgun (WGS) entry which is preliminary data.</text>
</comment>
<dbReference type="InterPro" id="IPR001478">
    <property type="entry name" value="PDZ"/>
</dbReference>
<dbReference type="SMART" id="SM00228">
    <property type="entry name" value="PDZ"/>
    <property type="match status" value="1"/>
</dbReference>
<organism evidence="3 4">
    <name type="scientific">Ilex paraguariensis</name>
    <name type="common">yerba mate</name>
    <dbReference type="NCBI Taxonomy" id="185542"/>
    <lineage>
        <taxon>Eukaryota</taxon>
        <taxon>Viridiplantae</taxon>
        <taxon>Streptophyta</taxon>
        <taxon>Embryophyta</taxon>
        <taxon>Tracheophyta</taxon>
        <taxon>Spermatophyta</taxon>
        <taxon>Magnoliopsida</taxon>
        <taxon>eudicotyledons</taxon>
        <taxon>Gunneridae</taxon>
        <taxon>Pentapetalae</taxon>
        <taxon>asterids</taxon>
        <taxon>campanulids</taxon>
        <taxon>Aquifoliales</taxon>
        <taxon>Aquifoliaceae</taxon>
        <taxon>Ilex</taxon>
    </lineage>
</organism>